<organism evidence="1 2">
    <name type="scientific">Paracoccus jeotgali</name>
    <dbReference type="NCBI Taxonomy" id="2065379"/>
    <lineage>
        <taxon>Bacteria</taxon>
        <taxon>Pseudomonadati</taxon>
        <taxon>Pseudomonadota</taxon>
        <taxon>Alphaproteobacteria</taxon>
        <taxon>Rhodobacterales</taxon>
        <taxon>Paracoccaceae</taxon>
        <taxon>Paracoccus</taxon>
    </lineage>
</organism>
<reference evidence="2" key="1">
    <citation type="submission" date="2017-12" db="EMBL/GenBank/DDBJ databases">
        <title>Genomic analysis of Paracoccus sp. CBA4604.</title>
        <authorList>
            <person name="Roh S.W."/>
            <person name="Kim J.Y."/>
            <person name="Kim J.S."/>
        </authorList>
    </citation>
    <scope>NUCLEOTIDE SEQUENCE [LARGE SCALE GENOMIC DNA]</scope>
    <source>
        <strain evidence="2">CBA4604</strain>
    </source>
</reference>
<proteinExistence type="predicted"/>
<sequence>MDGAFAAGTVSVLPPEALQGLADDIFREQLAERRAAVIEAEAGRFAELMAAVYLGDGSSADWRAQLRRIHDRARVSGLLLAALQARLAARDANDLLPTGGATGVALAKDGRGLALAARLELARPGALEAAAERLETARRADSPVLDAIRQDLLPEAEIDAMLAAHLNRQIAFAEGFHEADGFGFPADLDDVAADLSLQIEEQRREILAEAEITAFAAYAPLGVAAIARIGAARNAGAGRARQDLMALAESDVLDQLARESGRAAAKRDEGQPL</sequence>
<dbReference type="KEGG" id="paru:CYR75_06470"/>
<keyword evidence="2" id="KW-1185">Reference proteome</keyword>
<evidence type="ECO:0000313" key="1">
    <source>
        <dbReference type="EMBL" id="AUM73970.1"/>
    </source>
</evidence>
<name>A0A2K9MEC5_9RHOB</name>
<dbReference type="EMBL" id="CP025583">
    <property type="protein sequence ID" value="AUM73970.1"/>
    <property type="molecule type" value="Genomic_DNA"/>
</dbReference>
<accession>A0A2K9MEC5</accession>
<gene>
    <name evidence="1" type="ORF">CYR75_06470</name>
</gene>
<protein>
    <submittedName>
        <fullName evidence="1">Uncharacterized protein</fullName>
    </submittedName>
</protein>
<evidence type="ECO:0000313" key="2">
    <source>
        <dbReference type="Proteomes" id="UP000234882"/>
    </source>
</evidence>
<dbReference type="AlphaFoldDB" id="A0A2K9MEC5"/>
<dbReference type="Proteomes" id="UP000234882">
    <property type="component" value="Chromosome"/>
</dbReference>